<dbReference type="PROSITE" id="PS51273">
    <property type="entry name" value="GATASE_TYPE_1"/>
    <property type="match status" value="1"/>
</dbReference>
<protein>
    <recommendedName>
        <fullName evidence="4">aminodeoxychorismate synthase</fullName>
        <ecNumber evidence="4">2.6.1.85</ecNumber>
    </recommendedName>
    <alternativeName>
        <fullName evidence="8">Para-aminobenzoate synthase</fullName>
    </alternativeName>
    <alternativeName>
        <fullName evidence="9">p-aminobenzoic acid synthase</fullName>
    </alternativeName>
</protein>
<comment type="caution">
    <text evidence="13">The sequence shown here is derived from an EMBL/GenBank/DDBJ whole genome shotgun (WGS) entry which is preliminary data.</text>
</comment>
<evidence type="ECO:0000259" key="10">
    <source>
        <dbReference type="Pfam" id="PF00117"/>
    </source>
</evidence>
<organism evidence="13 14">
    <name type="scientific">Aspergillus pseudoustus</name>
    <dbReference type="NCBI Taxonomy" id="1810923"/>
    <lineage>
        <taxon>Eukaryota</taxon>
        <taxon>Fungi</taxon>
        <taxon>Dikarya</taxon>
        <taxon>Ascomycota</taxon>
        <taxon>Pezizomycotina</taxon>
        <taxon>Eurotiomycetes</taxon>
        <taxon>Eurotiomycetidae</taxon>
        <taxon>Eurotiales</taxon>
        <taxon>Aspergillaceae</taxon>
        <taxon>Aspergillus</taxon>
        <taxon>Aspergillus subgen. Nidulantes</taxon>
    </lineage>
</organism>
<dbReference type="Pfam" id="PF00425">
    <property type="entry name" value="Chorismate_bind"/>
    <property type="match status" value="1"/>
</dbReference>
<keyword evidence="6" id="KW-0289">Folate biosynthesis</keyword>
<dbReference type="InterPro" id="IPR019999">
    <property type="entry name" value="Anth_synth_I-like"/>
</dbReference>
<evidence type="ECO:0000259" key="11">
    <source>
        <dbReference type="Pfam" id="PF00425"/>
    </source>
</evidence>
<dbReference type="CDD" id="cd01743">
    <property type="entry name" value="GATase1_Anthranilate_Synthase"/>
    <property type="match status" value="1"/>
</dbReference>
<dbReference type="SUPFAM" id="SSF52317">
    <property type="entry name" value="Class I glutamine amidotransferase-like"/>
    <property type="match status" value="1"/>
</dbReference>
<dbReference type="SUPFAM" id="SSF56322">
    <property type="entry name" value="ADC synthase"/>
    <property type="match status" value="1"/>
</dbReference>
<name>A0ABR4KXJ7_9EURO</name>
<dbReference type="PANTHER" id="PTHR11236">
    <property type="entry name" value="AMINOBENZOATE/ANTHRANILATE SYNTHASE"/>
    <property type="match status" value="1"/>
</dbReference>
<dbReference type="EC" id="2.6.1.85" evidence="4"/>
<dbReference type="InterPro" id="IPR006221">
    <property type="entry name" value="TrpG/PapA_dom"/>
</dbReference>
<keyword evidence="5" id="KW-0808">Transferase</keyword>
<sequence>MGTPTGTLKVLIIDHYDSYTNNILQLLQGTAVDDAGQEYPEWSVAIVRFDQFSWETFSTELLPSLDAIILSPGPGSPEREADFGFNSRLIREANIPILGICLGHQGIGTTFGAKIIHTPNIKHGQICQVSHKDIGVLKDLPQGFDAVRYNSLVLDYEELPSDLEATAWTYDPEDTSRKVLMGIQHRYRPIFGAQWHPESVCSAYGSQILHNFRNITLDFWAQRSPWNRWTSRKIVNNATLPQDIQDQNVIVKQAAHVDYPVDSTASQPREFPYLVKSVPLGKGPSAHLVFQSLVKGASPDGEVWLDSAKVRDSHSRNSYLAPAAFALSYSSRSQSLSIYQKGKELATQRLNTTYWTWLDQFHQDVIQANIETLSPELLGQDTEVGQPLLQIGLLGYFGYELKRESLPGYAYTPPGQGPRGHSDSRLLFSNVVFRLDNYTSEWTLFSLIRKGDSDPIGEFVGVPDKVGISDAQFDDLVARAMTVFSASQLPSAKPEPLPPFVALDNEDSYSQTIREAQEAIKEGETYELTLTTKFQARSPKVDPYSLYLALRARNPAPYSAYINFPSHDSSILSSSPERFISIDRNGVAEMKPIKGTLAVSPDPVEDERRKNQLATDVKELAENLMIVDLIRSDLHNISPSKSIKVSKLLHVESYETVHQLVTTIQSQIAPSVGSVKVVERCFPPGSMTGAPKLRSVQILDGLEQSRERGIYSGSLGYLCASGSVDQSVVIRTIVRTGDQLELGAGGAITWLSEADKEWDEVMVKANAVAEARPRPELSVPVAAKTWASVDSSKQVSLSKRGVPAGNLWRSLYNLFFHHVL</sequence>
<dbReference type="Pfam" id="PF04715">
    <property type="entry name" value="Anth_synt_I_N"/>
    <property type="match status" value="1"/>
</dbReference>
<comment type="pathway">
    <text evidence="2">Cofactor biosynthesis; tetrahydrofolate biosynthesis; 4-aminobenzoate from chorismate: step 1/2.</text>
</comment>
<gene>
    <name evidence="13" type="ORF">BJY01DRAFT_242851</name>
</gene>
<feature type="domain" description="Glutamine amidotransferase" evidence="10">
    <location>
        <begin position="11"/>
        <end position="212"/>
    </location>
</feature>
<evidence type="ECO:0000256" key="1">
    <source>
        <dbReference type="ARBA" id="ARBA00001000"/>
    </source>
</evidence>
<evidence type="ECO:0000256" key="3">
    <source>
        <dbReference type="ARBA" id="ARBA00005970"/>
    </source>
</evidence>
<dbReference type="PRINTS" id="PR00096">
    <property type="entry name" value="GATASE"/>
</dbReference>
<dbReference type="PANTHER" id="PTHR11236:SF18">
    <property type="entry name" value="AMINODEOXYCHORISMATE SYNTHASE"/>
    <property type="match status" value="1"/>
</dbReference>
<evidence type="ECO:0000313" key="13">
    <source>
        <dbReference type="EMBL" id="KAL2856514.1"/>
    </source>
</evidence>
<keyword evidence="14" id="KW-1185">Reference proteome</keyword>
<dbReference type="InterPro" id="IPR029062">
    <property type="entry name" value="Class_I_gatase-like"/>
</dbReference>
<evidence type="ECO:0000256" key="8">
    <source>
        <dbReference type="ARBA" id="ARBA00031329"/>
    </source>
</evidence>
<evidence type="ECO:0000313" key="14">
    <source>
        <dbReference type="Proteomes" id="UP001610446"/>
    </source>
</evidence>
<evidence type="ECO:0000256" key="6">
    <source>
        <dbReference type="ARBA" id="ARBA00022909"/>
    </source>
</evidence>
<comment type="catalytic activity">
    <reaction evidence="1">
        <text>chorismate + L-glutamine = 4-amino-4-deoxychorismate + L-glutamate</text>
        <dbReference type="Rhea" id="RHEA:11672"/>
        <dbReference type="ChEBI" id="CHEBI:29748"/>
        <dbReference type="ChEBI" id="CHEBI:29985"/>
        <dbReference type="ChEBI" id="CHEBI:58359"/>
        <dbReference type="ChEBI" id="CHEBI:58406"/>
        <dbReference type="EC" id="2.6.1.85"/>
    </reaction>
</comment>
<reference evidence="13 14" key="1">
    <citation type="submission" date="2024-07" db="EMBL/GenBank/DDBJ databases">
        <title>Section-level genome sequencing and comparative genomics of Aspergillus sections Usti and Cavernicolus.</title>
        <authorList>
            <consortium name="Lawrence Berkeley National Laboratory"/>
            <person name="Nybo J.L."/>
            <person name="Vesth T.C."/>
            <person name="Theobald S."/>
            <person name="Frisvad J.C."/>
            <person name="Larsen T.O."/>
            <person name="Kjaerboelling I."/>
            <person name="Rothschild-Mancinelli K."/>
            <person name="Lyhne E.K."/>
            <person name="Kogle M.E."/>
            <person name="Barry K."/>
            <person name="Clum A."/>
            <person name="Na H."/>
            <person name="Ledsgaard L."/>
            <person name="Lin J."/>
            <person name="Lipzen A."/>
            <person name="Kuo A."/>
            <person name="Riley R."/>
            <person name="Mondo S."/>
            <person name="Labutti K."/>
            <person name="Haridas S."/>
            <person name="Pangalinan J."/>
            <person name="Salamov A.A."/>
            <person name="Simmons B.A."/>
            <person name="Magnuson J.K."/>
            <person name="Chen J."/>
            <person name="Drula E."/>
            <person name="Henrissat B."/>
            <person name="Wiebenga A."/>
            <person name="Lubbers R.J."/>
            <person name="Gomes A.C."/>
            <person name="Makela M.R."/>
            <person name="Stajich J."/>
            <person name="Grigoriev I.V."/>
            <person name="Mortensen U.H."/>
            <person name="De Vries R.P."/>
            <person name="Baker S.E."/>
            <person name="Andersen M.R."/>
        </authorList>
    </citation>
    <scope>NUCLEOTIDE SEQUENCE [LARGE SCALE GENOMIC DNA]</scope>
    <source>
        <strain evidence="13 14">CBS 123904</strain>
    </source>
</reference>
<comment type="similarity">
    <text evidence="3">In the C-terminal section; belongs to the anthranilate synthase component I family.</text>
</comment>
<evidence type="ECO:0000256" key="2">
    <source>
        <dbReference type="ARBA" id="ARBA00005009"/>
    </source>
</evidence>
<dbReference type="Gene3D" id="3.60.120.10">
    <property type="entry name" value="Anthranilate synthase"/>
    <property type="match status" value="1"/>
</dbReference>
<evidence type="ECO:0000256" key="5">
    <source>
        <dbReference type="ARBA" id="ARBA00022679"/>
    </source>
</evidence>
<dbReference type="Gene3D" id="3.40.50.880">
    <property type="match status" value="1"/>
</dbReference>
<dbReference type="InterPro" id="IPR017926">
    <property type="entry name" value="GATASE"/>
</dbReference>
<dbReference type="InterPro" id="IPR006805">
    <property type="entry name" value="Anth_synth_I_N"/>
</dbReference>
<feature type="domain" description="Chorismate-utilising enzyme C-terminal" evidence="11">
    <location>
        <begin position="506"/>
        <end position="764"/>
    </location>
</feature>
<proteinExistence type="inferred from homology"/>
<keyword evidence="7" id="KW-0315">Glutamine amidotransferase</keyword>
<evidence type="ECO:0000259" key="12">
    <source>
        <dbReference type="Pfam" id="PF04715"/>
    </source>
</evidence>
<dbReference type="PRINTS" id="PR00099">
    <property type="entry name" value="CPSGATASE"/>
</dbReference>
<feature type="domain" description="Anthranilate synthase component I N-terminal" evidence="12">
    <location>
        <begin position="301"/>
        <end position="444"/>
    </location>
</feature>
<dbReference type="EMBL" id="JBFXLU010000007">
    <property type="protein sequence ID" value="KAL2856514.1"/>
    <property type="molecule type" value="Genomic_DNA"/>
</dbReference>
<dbReference type="NCBIfam" id="TIGR00566">
    <property type="entry name" value="trpG_papA"/>
    <property type="match status" value="1"/>
</dbReference>
<dbReference type="Proteomes" id="UP001610446">
    <property type="component" value="Unassembled WGS sequence"/>
</dbReference>
<dbReference type="PRINTS" id="PR00097">
    <property type="entry name" value="ANTSNTHASEII"/>
</dbReference>
<accession>A0ABR4KXJ7</accession>
<dbReference type="InterPro" id="IPR005801">
    <property type="entry name" value="ADC_synthase"/>
</dbReference>
<evidence type="ECO:0000256" key="9">
    <source>
        <dbReference type="ARBA" id="ARBA00031904"/>
    </source>
</evidence>
<evidence type="ECO:0000256" key="4">
    <source>
        <dbReference type="ARBA" id="ARBA00013139"/>
    </source>
</evidence>
<dbReference type="Pfam" id="PF00117">
    <property type="entry name" value="GATase"/>
    <property type="match status" value="1"/>
</dbReference>
<evidence type="ECO:0000256" key="7">
    <source>
        <dbReference type="ARBA" id="ARBA00022962"/>
    </source>
</evidence>
<dbReference type="InterPro" id="IPR015890">
    <property type="entry name" value="Chorismate_C"/>
</dbReference>